<evidence type="ECO:0000313" key="1">
    <source>
        <dbReference type="EMBL" id="KAJ9594969.1"/>
    </source>
</evidence>
<organism evidence="1 2">
    <name type="scientific">Diploptera punctata</name>
    <name type="common">Pacific beetle cockroach</name>
    <dbReference type="NCBI Taxonomy" id="6984"/>
    <lineage>
        <taxon>Eukaryota</taxon>
        <taxon>Metazoa</taxon>
        <taxon>Ecdysozoa</taxon>
        <taxon>Arthropoda</taxon>
        <taxon>Hexapoda</taxon>
        <taxon>Insecta</taxon>
        <taxon>Pterygota</taxon>
        <taxon>Neoptera</taxon>
        <taxon>Polyneoptera</taxon>
        <taxon>Dictyoptera</taxon>
        <taxon>Blattodea</taxon>
        <taxon>Blaberoidea</taxon>
        <taxon>Blaberidae</taxon>
        <taxon>Diplopterinae</taxon>
        <taxon>Diploptera</taxon>
    </lineage>
</organism>
<name>A0AAD8A9J3_DIPPU</name>
<reference evidence="1" key="2">
    <citation type="submission" date="2023-05" db="EMBL/GenBank/DDBJ databases">
        <authorList>
            <person name="Fouks B."/>
        </authorList>
    </citation>
    <scope>NUCLEOTIDE SEQUENCE</scope>
    <source>
        <strain evidence="1">Stay&amp;Tobe</strain>
        <tissue evidence="1">Testes</tissue>
    </source>
</reference>
<reference evidence="1" key="1">
    <citation type="journal article" date="2023" name="IScience">
        <title>Live-bearing cockroach genome reveals convergent evolutionary mechanisms linked to viviparity in insects and beyond.</title>
        <authorList>
            <person name="Fouks B."/>
            <person name="Harrison M.C."/>
            <person name="Mikhailova A.A."/>
            <person name="Marchal E."/>
            <person name="English S."/>
            <person name="Carruthers M."/>
            <person name="Jennings E.C."/>
            <person name="Chiamaka E.L."/>
            <person name="Frigard R.A."/>
            <person name="Pippel M."/>
            <person name="Attardo G.M."/>
            <person name="Benoit J.B."/>
            <person name="Bornberg-Bauer E."/>
            <person name="Tobe S.S."/>
        </authorList>
    </citation>
    <scope>NUCLEOTIDE SEQUENCE</scope>
    <source>
        <strain evidence="1">Stay&amp;Tobe</strain>
    </source>
</reference>
<accession>A0AAD8A9J3</accession>
<gene>
    <name evidence="1" type="ORF">L9F63_013733</name>
</gene>
<dbReference type="EMBL" id="JASPKZ010002701">
    <property type="protein sequence ID" value="KAJ9594969.1"/>
    <property type="molecule type" value="Genomic_DNA"/>
</dbReference>
<comment type="caution">
    <text evidence="1">The sequence shown here is derived from an EMBL/GenBank/DDBJ whole genome shotgun (WGS) entry which is preliminary data.</text>
</comment>
<feature type="non-terminal residue" evidence="1">
    <location>
        <position position="1"/>
    </location>
</feature>
<evidence type="ECO:0000313" key="2">
    <source>
        <dbReference type="Proteomes" id="UP001233999"/>
    </source>
</evidence>
<dbReference type="Proteomes" id="UP001233999">
    <property type="component" value="Unassembled WGS sequence"/>
</dbReference>
<keyword evidence="2" id="KW-1185">Reference proteome</keyword>
<feature type="non-terminal residue" evidence="1">
    <location>
        <position position="196"/>
    </location>
</feature>
<sequence length="196" mass="23049">QLLYPITFDKHIGNVYTSIIFRIKMSDSDFMEIIANPTYIILEERTSKKQFVQEIRIIQNGRYLYDWKKTEYFRKRKRVLTIFFLTHTHISSRNVSLFFRLTFPGQPRETLMRYMASCSFFKRRNSVLEHSAYGSLESTVAVVERVRCKSSTPPVISAPQLQCTRPELPWLASLLRVEFMLTVGTITITINLHDIL</sequence>
<proteinExistence type="predicted"/>
<dbReference type="AlphaFoldDB" id="A0AAD8A9J3"/>
<protein>
    <submittedName>
        <fullName evidence="1">Uncharacterized protein</fullName>
    </submittedName>
</protein>